<comment type="caution">
    <text evidence="2">The sequence shown here is derived from an EMBL/GenBank/DDBJ whole genome shotgun (WGS) entry which is preliminary data.</text>
</comment>
<gene>
    <name evidence="2" type="ORF">EV201_3365</name>
</gene>
<dbReference type="InterPro" id="IPR007421">
    <property type="entry name" value="Schlafen_AlbA_2_dom"/>
</dbReference>
<protein>
    <submittedName>
        <fullName evidence="2">Putative DNA-binding protein</fullName>
    </submittedName>
</protein>
<reference evidence="2 3" key="1">
    <citation type="submission" date="2019-02" db="EMBL/GenBank/DDBJ databases">
        <title>Genomic Encyclopedia of Type Strains, Phase IV (KMG-IV): sequencing the most valuable type-strain genomes for metagenomic binning, comparative biology and taxonomic classification.</title>
        <authorList>
            <person name="Goeker M."/>
        </authorList>
    </citation>
    <scope>NUCLEOTIDE SEQUENCE [LARGE SCALE GENOMIC DNA]</scope>
    <source>
        <strain evidence="2 3">DSM 28825</strain>
    </source>
</reference>
<name>A0A4Q7V496_9BACT</name>
<accession>A0A4Q7V496</accession>
<organism evidence="2 3">
    <name type="scientific">Ancylomarina subtilis</name>
    <dbReference type="NCBI Taxonomy" id="1639035"/>
    <lineage>
        <taxon>Bacteria</taxon>
        <taxon>Pseudomonadati</taxon>
        <taxon>Bacteroidota</taxon>
        <taxon>Bacteroidia</taxon>
        <taxon>Marinilabiliales</taxon>
        <taxon>Marinifilaceae</taxon>
        <taxon>Ancylomarina</taxon>
    </lineage>
</organism>
<dbReference type="AlphaFoldDB" id="A0A4Q7V496"/>
<keyword evidence="2" id="KW-0238">DNA-binding</keyword>
<feature type="domain" description="Schlafen AlbA-2" evidence="1">
    <location>
        <begin position="30"/>
        <end position="159"/>
    </location>
</feature>
<dbReference type="Pfam" id="PF04326">
    <property type="entry name" value="SLFN_AlbA_2"/>
    <property type="match status" value="1"/>
</dbReference>
<sequence length="340" mass="38964">MEFAKSYFGKELEELVYQDLVDFFIEEKDESDKIEFKAFSAKYGNLNKNLEGVIRGICALVNSNGGILIWGAPEGTTVAGRAEKVFVGDLSPVNERKEKDWLINKISDSITPLPVGIKVRILENEGNYVYVFEAESSDYKPHQYKNTYLARLDGQTKPAPHYLIESLFKQIKYPNIEGHIKLTQISHDGNHYFLDLTIFLFNFSQLQNEENISFRLTCPQGVFVKANNPNYAKMYGYQGHQLIFNDFSSVLHFGAPNMHSERLMFNPQTTREVDLLLSFGGKNSPLKTTSYKLNLANIDWNNTNNPRYLIVEKEENKTMAEKQAELGTTREDSLRNILEE</sequence>
<dbReference type="GO" id="GO:0003677">
    <property type="term" value="F:DNA binding"/>
    <property type="evidence" value="ECO:0007669"/>
    <property type="project" value="UniProtKB-KW"/>
</dbReference>
<dbReference type="RefSeq" id="WP_130308705.1">
    <property type="nucleotide sequence ID" value="NZ_SHKN01000009.1"/>
</dbReference>
<keyword evidence="3" id="KW-1185">Reference proteome</keyword>
<evidence type="ECO:0000313" key="2">
    <source>
        <dbReference type="EMBL" id="RZT91025.1"/>
    </source>
</evidence>
<dbReference type="InterPro" id="IPR038461">
    <property type="entry name" value="Schlafen_AlbA_2_dom_sf"/>
</dbReference>
<dbReference type="EMBL" id="SHKN01000009">
    <property type="protein sequence ID" value="RZT91025.1"/>
    <property type="molecule type" value="Genomic_DNA"/>
</dbReference>
<dbReference type="Proteomes" id="UP000293562">
    <property type="component" value="Unassembled WGS sequence"/>
</dbReference>
<proteinExistence type="predicted"/>
<dbReference type="Gene3D" id="3.30.950.30">
    <property type="entry name" value="Schlafen, AAA domain"/>
    <property type="match status" value="1"/>
</dbReference>
<evidence type="ECO:0000259" key="1">
    <source>
        <dbReference type="Pfam" id="PF04326"/>
    </source>
</evidence>
<dbReference type="OrthoDB" id="1158700at2"/>
<evidence type="ECO:0000313" key="3">
    <source>
        <dbReference type="Proteomes" id="UP000293562"/>
    </source>
</evidence>